<organism evidence="2 3">
    <name type="scientific">Geodia barretti</name>
    <name type="common">Barrett's horny sponge</name>
    <dbReference type="NCBI Taxonomy" id="519541"/>
    <lineage>
        <taxon>Eukaryota</taxon>
        <taxon>Metazoa</taxon>
        <taxon>Porifera</taxon>
        <taxon>Demospongiae</taxon>
        <taxon>Heteroscleromorpha</taxon>
        <taxon>Tetractinellida</taxon>
        <taxon>Astrophorina</taxon>
        <taxon>Geodiidae</taxon>
        <taxon>Geodia</taxon>
    </lineage>
</organism>
<evidence type="ECO:0000313" key="2">
    <source>
        <dbReference type="EMBL" id="CAI8021011.1"/>
    </source>
</evidence>
<dbReference type="InterPro" id="IPR003886">
    <property type="entry name" value="NIDO_dom"/>
</dbReference>
<feature type="domain" description="NIDO" evidence="1">
    <location>
        <begin position="1"/>
        <end position="81"/>
    </location>
</feature>
<sequence>MAEFSGSEVVTNTFQAVLITDGSASYAVFIYQCGELRWGGATIGWAYSRSIYEKNSDSGIDSTSIACVHNSTAIVYRLDRETVPANPLPSGRCHSNSSNYVGYSDCRNKGGIDGETVIALFTTFTVVELLVFAVVA</sequence>
<evidence type="ECO:0000259" key="1">
    <source>
        <dbReference type="PROSITE" id="PS51220"/>
    </source>
</evidence>
<dbReference type="EMBL" id="CASHTH010001860">
    <property type="protein sequence ID" value="CAI8021011.1"/>
    <property type="molecule type" value="Genomic_DNA"/>
</dbReference>
<dbReference type="Pfam" id="PF06119">
    <property type="entry name" value="NIDO"/>
    <property type="match status" value="1"/>
</dbReference>
<dbReference type="GO" id="GO:0007160">
    <property type="term" value="P:cell-matrix adhesion"/>
    <property type="evidence" value="ECO:0007669"/>
    <property type="project" value="InterPro"/>
</dbReference>
<name>A0AA35WL20_GEOBA</name>
<dbReference type="PROSITE" id="PS51220">
    <property type="entry name" value="NIDO"/>
    <property type="match status" value="1"/>
</dbReference>
<protein>
    <recommendedName>
        <fullName evidence="1">NIDO domain-containing protein</fullName>
    </recommendedName>
</protein>
<dbReference type="AlphaFoldDB" id="A0AA35WL20"/>
<comment type="caution">
    <text evidence="2">The sequence shown here is derived from an EMBL/GenBank/DDBJ whole genome shotgun (WGS) entry which is preliminary data.</text>
</comment>
<gene>
    <name evidence="2" type="ORF">GBAR_LOCUS12499</name>
</gene>
<proteinExistence type="predicted"/>
<feature type="non-terminal residue" evidence="2">
    <location>
        <position position="136"/>
    </location>
</feature>
<reference evidence="2" key="1">
    <citation type="submission" date="2023-03" db="EMBL/GenBank/DDBJ databases">
        <authorList>
            <person name="Steffen K."/>
            <person name="Cardenas P."/>
        </authorList>
    </citation>
    <scope>NUCLEOTIDE SEQUENCE</scope>
</reference>
<keyword evidence="3" id="KW-1185">Reference proteome</keyword>
<accession>A0AA35WL20</accession>
<dbReference type="Proteomes" id="UP001174909">
    <property type="component" value="Unassembled WGS sequence"/>
</dbReference>
<evidence type="ECO:0000313" key="3">
    <source>
        <dbReference type="Proteomes" id="UP001174909"/>
    </source>
</evidence>